<dbReference type="AlphaFoldDB" id="A0A839UBG1"/>
<dbReference type="GO" id="GO:0006310">
    <property type="term" value="P:DNA recombination"/>
    <property type="evidence" value="ECO:0007669"/>
    <property type="project" value="UniProtKB-KW"/>
</dbReference>
<dbReference type="EMBL" id="JACHXN010000011">
    <property type="protein sequence ID" value="MBB3147203.1"/>
    <property type="molecule type" value="Genomic_DNA"/>
</dbReference>
<evidence type="ECO:0000256" key="1">
    <source>
        <dbReference type="ARBA" id="ARBA00023172"/>
    </source>
</evidence>
<evidence type="ECO:0000313" key="2">
    <source>
        <dbReference type="EMBL" id="MBB3147203.1"/>
    </source>
</evidence>
<dbReference type="SUPFAM" id="SSF56349">
    <property type="entry name" value="DNA breaking-rejoining enzymes"/>
    <property type="match status" value="1"/>
</dbReference>
<evidence type="ECO:0000313" key="3">
    <source>
        <dbReference type="Proteomes" id="UP000554520"/>
    </source>
</evidence>
<protein>
    <submittedName>
        <fullName evidence="2">Integrase</fullName>
    </submittedName>
</protein>
<organism evidence="2 3">
    <name type="scientific">Phyllobacterium trifolii</name>
    <dbReference type="NCBI Taxonomy" id="300193"/>
    <lineage>
        <taxon>Bacteria</taxon>
        <taxon>Pseudomonadati</taxon>
        <taxon>Pseudomonadota</taxon>
        <taxon>Alphaproteobacteria</taxon>
        <taxon>Hyphomicrobiales</taxon>
        <taxon>Phyllobacteriaceae</taxon>
        <taxon>Phyllobacterium</taxon>
    </lineage>
</organism>
<reference evidence="2 3" key="1">
    <citation type="submission" date="2020-08" db="EMBL/GenBank/DDBJ databases">
        <title>Genomic Encyclopedia of Type Strains, Phase III (KMG-III): the genomes of soil and plant-associated and newly described type strains.</title>
        <authorList>
            <person name="Whitman W."/>
        </authorList>
    </citation>
    <scope>NUCLEOTIDE SEQUENCE [LARGE SCALE GENOMIC DNA]</scope>
    <source>
        <strain evidence="2 3">CECT 7015</strain>
    </source>
</reference>
<dbReference type="InterPro" id="IPR011010">
    <property type="entry name" value="DNA_brk_join_enz"/>
</dbReference>
<dbReference type="GO" id="GO:0015074">
    <property type="term" value="P:DNA integration"/>
    <property type="evidence" value="ECO:0007669"/>
    <property type="project" value="InterPro"/>
</dbReference>
<dbReference type="Proteomes" id="UP000554520">
    <property type="component" value="Unassembled WGS sequence"/>
</dbReference>
<gene>
    <name evidence="2" type="ORF">FHS21_003619</name>
</gene>
<dbReference type="RefSeq" id="WP_183663303.1">
    <property type="nucleotide sequence ID" value="NZ_JACHXN010000011.1"/>
</dbReference>
<keyword evidence="1" id="KW-0233">DNA recombination</keyword>
<name>A0A839UBG1_9HYPH</name>
<dbReference type="GO" id="GO:0003677">
    <property type="term" value="F:DNA binding"/>
    <property type="evidence" value="ECO:0007669"/>
    <property type="project" value="InterPro"/>
</dbReference>
<keyword evidence="3" id="KW-1185">Reference proteome</keyword>
<dbReference type="InterPro" id="IPR013762">
    <property type="entry name" value="Integrase-like_cat_sf"/>
</dbReference>
<dbReference type="Gene3D" id="1.10.443.10">
    <property type="entry name" value="Intergrase catalytic core"/>
    <property type="match status" value="1"/>
</dbReference>
<accession>A0A839UBG1</accession>
<sequence>MPVKLSHALNAKHSSAIQLEDRTRSWLRSAYADHIWVVADGAGEGKDETVSFDVRMADGRSLIEHRDLCASAKELLFWIRAGNYTRIDDAYRHKQYGDAIIRACYGLTARGFSSFADLTAVDIELICEDAAFGVDGLTRASKSLKEKLAEYQTWQHVPRSLIKNEELDLREAITAFHLPSTWARKEIKSELLVATARLNGKLLASVADMKERPITIQNIQLVTMLFDALYALRHFIVAPTIGFRPFPEGPAKKAEDLGSTTERTPIAPPDLVLTLLEESVRIVATQCESIQTGYKTLLDVDNRETSKRPEAQAMRARIETFVTACYILIAAFTARRREEIKMLERDCIAGNNDYGWWMKVYIEKTDRRRTWIPIPSIVARAVQILCSLDTGNFEDPGMSLFEYLDPVARRRTSLKPESRLNDFAKLVGAHEYTNEKNETLPWHWTTRQFRRFFAVLFIYRYKGKKETLAHHLRHFNLQMTNDYVTLDPDNARVWTREIWNFQIEIARDLVDGRTVYTGPMGDRLTKLVQRLKQKFSDNIIIVPERMARIVMRSMKKNQLVLTPKPWVTCSCPHNLHGCHKAACRKIAGFEANAIGPDFSAAGPTVCPSCPWALIAAENLAYIDEELQAMRVADNHEYTIFGELQAANIVQLSAFRGSLGIR</sequence>
<proteinExistence type="predicted"/>
<comment type="caution">
    <text evidence="2">The sequence shown here is derived from an EMBL/GenBank/DDBJ whole genome shotgun (WGS) entry which is preliminary data.</text>
</comment>